<keyword evidence="3" id="KW-1003">Cell membrane</keyword>
<name>A0A853C7Z7_9ACTN</name>
<evidence type="ECO:0000256" key="6">
    <source>
        <dbReference type="ARBA" id="ARBA00023136"/>
    </source>
</evidence>
<dbReference type="PANTHER" id="PTHR33406">
    <property type="entry name" value="MEMBRANE PROTEIN MJ1562-RELATED"/>
    <property type="match status" value="1"/>
</dbReference>
<feature type="transmembrane region" description="Helical" evidence="7">
    <location>
        <begin position="944"/>
        <end position="968"/>
    </location>
</feature>
<accession>A0A853C7Z7</accession>
<evidence type="ECO:0000256" key="1">
    <source>
        <dbReference type="ARBA" id="ARBA00004651"/>
    </source>
</evidence>
<evidence type="ECO:0000256" key="7">
    <source>
        <dbReference type="SAM" id="Phobius"/>
    </source>
</evidence>
<feature type="transmembrane region" description="Helical" evidence="7">
    <location>
        <begin position="297"/>
        <end position="323"/>
    </location>
</feature>
<feature type="transmembrane region" description="Helical" evidence="7">
    <location>
        <begin position="845"/>
        <end position="864"/>
    </location>
</feature>
<keyword evidence="6 7" id="KW-0472">Membrane</keyword>
<evidence type="ECO:0000256" key="3">
    <source>
        <dbReference type="ARBA" id="ARBA00022475"/>
    </source>
</evidence>
<feature type="domain" description="Membrane transport protein MMPL" evidence="8">
    <location>
        <begin position="57"/>
        <end position="381"/>
    </location>
</feature>
<evidence type="ECO:0000256" key="4">
    <source>
        <dbReference type="ARBA" id="ARBA00022692"/>
    </source>
</evidence>
<dbReference type="SUPFAM" id="SSF101967">
    <property type="entry name" value="Adhesin YadA, collagen-binding domain"/>
    <property type="match status" value="2"/>
</dbReference>
<evidence type="ECO:0000313" key="9">
    <source>
        <dbReference type="EMBL" id="NYJ03281.1"/>
    </source>
</evidence>
<dbReference type="AlphaFoldDB" id="A0A853C7Z7"/>
<evidence type="ECO:0000256" key="5">
    <source>
        <dbReference type="ARBA" id="ARBA00022989"/>
    </source>
</evidence>
<keyword evidence="5 7" id="KW-1133">Transmembrane helix</keyword>
<comment type="caution">
    <text evidence="9">The sequence shown here is derived from an EMBL/GenBank/DDBJ whole genome shotgun (WGS) entry which is preliminary data.</text>
</comment>
<evidence type="ECO:0000313" key="10">
    <source>
        <dbReference type="Proteomes" id="UP000530424"/>
    </source>
</evidence>
<dbReference type="Gene3D" id="1.20.1640.10">
    <property type="entry name" value="Multidrug efflux transporter AcrB transmembrane domain"/>
    <property type="match status" value="2"/>
</dbReference>
<organism evidence="9 10">
    <name type="scientific">Nocardioides thalensis</name>
    <dbReference type="NCBI Taxonomy" id="1914755"/>
    <lineage>
        <taxon>Bacteria</taxon>
        <taxon>Bacillati</taxon>
        <taxon>Actinomycetota</taxon>
        <taxon>Actinomycetes</taxon>
        <taxon>Propionibacteriales</taxon>
        <taxon>Nocardioidaceae</taxon>
        <taxon>Nocardioides</taxon>
    </lineage>
</organism>
<feature type="transmembrane region" description="Helical" evidence="7">
    <location>
        <begin position="195"/>
        <end position="214"/>
    </location>
</feature>
<dbReference type="PANTHER" id="PTHR33406:SF6">
    <property type="entry name" value="MEMBRANE PROTEIN YDGH-RELATED"/>
    <property type="match status" value="1"/>
</dbReference>
<dbReference type="InterPro" id="IPR050545">
    <property type="entry name" value="Mycobact_MmpL"/>
</dbReference>
<dbReference type="InterPro" id="IPR023908">
    <property type="entry name" value="xxxLxxG_rpt"/>
</dbReference>
<dbReference type="Pfam" id="PF03176">
    <property type="entry name" value="MMPL"/>
    <property type="match status" value="2"/>
</dbReference>
<evidence type="ECO:0000256" key="2">
    <source>
        <dbReference type="ARBA" id="ARBA00010157"/>
    </source>
</evidence>
<dbReference type="NCBIfam" id="TIGR03057">
    <property type="entry name" value="xxxLxxG_by_4"/>
    <property type="match status" value="3"/>
</dbReference>
<dbReference type="GO" id="GO:0005886">
    <property type="term" value="C:plasma membrane"/>
    <property type="evidence" value="ECO:0007669"/>
    <property type="project" value="UniProtKB-SubCell"/>
</dbReference>
<dbReference type="SUPFAM" id="SSF82866">
    <property type="entry name" value="Multidrug efflux transporter AcrB transmembrane domain"/>
    <property type="match status" value="2"/>
</dbReference>
<gene>
    <name evidence="9" type="ORF">HNR19_003979</name>
</gene>
<feature type="domain" description="Membrane transport protein MMPL" evidence="8">
    <location>
        <begin position="733"/>
        <end position="1010"/>
    </location>
</feature>
<feature type="transmembrane region" description="Helical" evidence="7">
    <location>
        <begin position="329"/>
        <end position="352"/>
    </location>
</feature>
<sequence>MSASPDNADSADRAPWIARVIVRRAGWVVLGWVALTAVLNLVVPQIEEVAARDSSAMVPEDAPSMVAVTAMGEAFGSGESESFVVVAMERTSGLRPADKQYAVRLSRELRADESNVAFVQDVRRPELLDALTSRDGEARYLLVGITGVTGAPASIRQVDAVRDVADDHRPDGLAVAVTGPTATVTDVATETEESILRITIVTIVGIGLILLVIYRSIGVMLLILTVVGLGLGLARAVTAWCGIAGVFTVSTFSGSFLTAVVLGAATDYAVFLLARYHEGRRDGLDADHAAALATSRVGAVVAGSAVTVVLATSVMALAHMGIFRTTGPAVAVSVAVNLAISLSLTPALLAIAGRRGWLEPKPSRVSGVWERVTGLVAARPGRMLVASLVPLLALAAFYPVMDKSYDLRDAQPEETESNLGYAMLDRHFPVNEVLPDYVLVEADHDLRNARDLALLERAAASAEQQPGVVLVRGITRPLGRPIEQASLSHQSGIVGERLGRAGERLEEGEDGARRLVDGAGQLSTGADRLASGSGRLAGGARQAAGGAGRIADGTGDLAAGIDRLLDGAEAAARGTGGLRAGADELAAGLDAAADQVALAVDGLGMVHDALATKSLTCGLDPACRQARDALRQIWVAERDQLLPGLRDAAAGARRLADGTGDLAEGLRRLRTGLEQARAGADRLADGQRVFAARLDDLADGASRVAGGVDQLADGAGQVAGGTEQVASSLPELRRGLQEAAAHLRRTARVGDAPAVGGFYLPPTALERQDFAAAARLYLSPDGRTARIAVLGATDAFGREAAARTVELEEAVAEAFRGTRLEGATVSTTGMASTNHDLADYSAADFRLIAICALVAVFLVLLALLRSIVAAGLLVGTVVLSYASAVGLAVLVWQVLLGQELEWTVAPIAFVILVAVGADYNLLLTKRMHEEAPDGSASGIARATIATGGVITTAGLIFAASTFAMMAATVTTVTQVGFTIGCGLLLDTFVVRSLLVPALATLLGPRLWWPQRPPGKRVAEVAAS</sequence>
<feature type="transmembrane region" description="Helical" evidence="7">
    <location>
        <begin position="255"/>
        <end position="276"/>
    </location>
</feature>
<feature type="transmembrane region" description="Helical" evidence="7">
    <location>
        <begin position="221"/>
        <end position="249"/>
    </location>
</feature>
<dbReference type="RefSeq" id="WP_179669545.1">
    <property type="nucleotide sequence ID" value="NZ_JACCFP010000001.1"/>
</dbReference>
<feature type="transmembrane region" description="Helical" evidence="7">
    <location>
        <begin position="902"/>
        <end position="923"/>
    </location>
</feature>
<comment type="subcellular location">
    <subcellularLocation>
        <location evidence="1">Cell membrane</location>
        <topology evidence="1">Multi-pass membrane protein</topology>
    </subcellularLocation>
</comment>
<evidence type="ECO:0000259" key="8">
    <source>
        <dbReference type="Pfam" id="PF03176"/>
    </source>
</evidence>
<keyword evidence="10" id="KW-1185">Reference proteome</keyword>
<proteinExistence type="inferred from homology"/>
<dbReference type="Proteomes" id="UP000530424">
    <property type="component" value="Unassembled WGS sequence"/>
</dbReference>
<dbReference type="InterPro" id="IPR004869">
    <property type="entry name" value="MMPL_dom"/>
</dbReference>
<reference evidence="9 10" key="1">
    <citation type="submission" date="2020-07" db="EMBL/GenBank/DDBJ databases">
        <title>Sequencing the genomes of 1000 actinobacteria strains.</title>
        <authorList>
            <person name="Klenk H.-P."/>
        </authorList>
    </citation>
    <scope>NUCLEOTIDE SEQUENCE [LARGE SCALE GENOMIC DNA]</scope>
    <source>
        <strain evidence="9 10">DSM 103833</strain>
    </source>
</reference>
<comment type="similarity">
    <text evidence="2">Belongs to the resistance-nodulation-cell division (RND) (TC 2.A.6) family. MmpL subfamily.</text>
</comment>
<protein>
    <submittedName>
        <fullName evidence="9">RND superfamily putative drug exporter</fullName>
    </submittedName>
</protein>
<feature type="transmembrane region" description="Helical" evidence="7">
    <location>
        <begin position="871"/>
        <end position="896"/>
    </location>
</feature>
<dbReference type="EMBL" id="JACCFP010000001">
    <property type="protein sequence ID" value="NYJ03281.1"/>
    <property type="molecule type" value="Genomic_DNA"/>
</dbReference>
<dbReference type="InterPro" id="IPR011049">
    <property type="entry name" value="Serralysin-like_metalloprot_C"/>
</dbReference>
<keyword evidence="4 7" id="KW-0812">Transmembrane</keyword>